<dbReference type="InterPro" id="IPR008197">
    <property type="entry name" value="WAP_dom"/>
</dbReference>
<dbReference type="InterPro" id="IPR036645">
    <property type="entry name" value="Elafin-like_sf"/>
</dbReference>
<dbReference type="Pfam" id="PF00095">
    <property type="entry name" value="WAP"/>
    <property type="match status" value="2"/>
</dbReference>
<feature type="chain" id="PRO_5004583841" evidence="1">
    <location>
        <begin position="23"/>
        <end position="136"/>
    </location>
</feature>
<dbReference type="GO" id="GO:0030414">
    <property type="term" value="F:peptidase inhibitor activity"/>
    <property type="evidence" value="ECO:0007669"/>
    <property type="project" value="InterPro"/>
</dbReference>
<dbReference type="SMART" id="SM00217">
    <property type="entry name" value="WAP"/>
    <property type="match status" value="1"/>
</dbReference>
<dbReference type="Gene3D" id="4.10.75.10">
    <property type="entry name" value="Elafin-like"/>
    <property type="match status" value="1"/>
</dbReference>
<keyword evidence="1" id="KW-0732">Signal</keyword>
<evidence type="ECO:0000259" key="2">
    <source>
        <dbReference type="PROSITE" id="PS51390"/>
    </source>
</evidence>
<evidence type="ECO:0000313" key="3">
    <source>
        <dbReference type="EMBL" id="AGF39576.1"/>
    </source>
</evidence>
<protein>
    <submittedName>
        <fullName evidence="3">Double WAP domain-containing protein</fullName>
    </submittedName>
</protein>
<dbReference type="GO" id="GO:0005576">
    <property type="term" value="C:extracellular region"/>
    <property type="evidence" value="ECO:0007669"/>
    <property type="project" value="InterPro"/>
</dbReference>
<feature type="signal peptide" evidence="1">
    <location>
        <begin position="1"/>
        <end position="22"/>
    </location>
</feature>
<proteinExistence type="evidence at transcript level"/>
<dbReference type="PRINTS" id="PR00003">
    <property type="entry name" value="4DISULPHCORE"/>
</dbReference>
<dbReference type="OrthoDB" id="6333653at2759"/>
<sequence>MFPRRFPQVALALLVLVAAVHAQGTRGGLGPPSSNPRAVCPDPNSFGRVCFQYFDQCASDRQCRRGERCCLVAGCGRGGSGGGPVSKPGTCPVIQFIVAPQCSPRDRIDRCQSDRQCPGTQKCCFLVCNRQCSEPL</sequence>
<dbReference type="EMBL" id="JX101865">
    <property type="protein sequence ID" value="AGF39576.1"/>
    <property type="molecule type" value="mRNA"/>
</dbReference>
<accession>T1R206</accession>
<dbReference type="AlphaFoldDB" id="T1R206"/>
<dbReference type="PROSITE" id="PS51390">
    <property type="entry name" value="WAP"/>
    <property type="match status" value="1"/>
</dbReference>
<name>T1R206_ERISI</name>
<evidence type="ECO:0000256" key="1">
    <source>
        <dbReference type="SAM" id="SignalP"/>
    </source>
</evidence>
<dbReference type="SUPFAM" id="SSF57256">
    <property type="entry name" value="Elafin-like"/>
    <property type="match status" value="1"/>
</dbReference>
<reference evidence="3" key="1">
    <citation type="journal article" date="2013" name="PLoS ONE">
        <title>A Double WAP Domain-Containing Protein Es-DWD1 from Eriocheir sinensis Exhibits Antimicrobial and Proteinase Inhibitory Activities.</title>
        <authorList>
            <person name="Li S."/>
            <person name="Jin X.K."/>
            <person name="Guo X.N."/>
            <person name="Yu A.Q."/>
            <person name="Wu M.H."/>
            <person name="Tan S.J."/>
            <person name="Zhu Y.T."/>
            <person name="Li W.W."/>
            <person name="Wang Q."/>
        </authorList>
    </citation>
    <scope>NUCLEOTIDE SEQUENCE</scope>
</reference>
<organism evidence="3">
    <name type="scientific">Eriocheir sinensis</name>
    <name type="common">Chinese mitten crab</name>
    <dbReference type="NCBI Taxonomy" id="95602"/>
    <lineage>
        <taxon>Eukaryota</taxon>
        <taxon>Metazoa</taxon>
        <taxon>Ecdysozoa</taxon>
        <taxon>Arthropoda</taxon>
        <taxon>Crustacea</taxon>
        <taxon>Multicrustacea</taxon>
        <taxon>Malacostraca</taxon>
        <taxon>Eumalacostraca</taxon>
        <taxon>Eucarida</taxon>
        <taxon>Decapoda</taxon>
        <taxon>Pleocyemata</taxon>
        <taxon>Brachyura</taxon>
        <taxon>Eubrachyura</taxon>
        <taxon>Grapsoidea</taxon>
        <taxon>Varunidae</taxon>
        <taxon>Eriocheir</taxon>
    </lineage>
</organism>
<feature type="domain" description="WAP" evidence="2">
    <location>
        <begin position="84"/>
        <end position="136"/>
    </location>
</feature>